<proteinExistence type="predicted"/>
<name>A0A0E9QMM9_ANGAN</name>
<organism evidence="1">
    <name type="scientific">Anguilla anguilla</name>
    <name type="common">European freshwater eel</name>
    <name type="synonym">Muraena anguilla</name>
    <dbReference type="NCBI Taxonomy" id="7936"/>
    <lineage>
        <taxon>Eukaryota</taxon>
        <taxon>Metazoa</taxon>
        <taxon>Chordata</taxon>
        <taxon>Craniata</taxon>
        <taxon>Vertebrata</taxon>
        <taxon>Euteleostomi</taxon>
        <taxon>Actinopterygii</taxon>
        <taxon>Neopterygii</taxon>
        <taxon>Teleostei</taxon>
        <taxon>Anguilliformes</taxon>
        <taxon>Anguillidae</taxon>
        <taxon>Anguilla</taxon>
    </lineage>
</organism>
<sequence>MICTVKISLYSHLNNQNQVSLVE</sequence>
<dbReference type="AlphaFoldDB" id="A0A0E9QMM9"/>
<protein>
    <submittedName>
        <fullName evidence="1">Uncharacterized protein</fullName>
    </submittedName>
</protein>
<accession>A0A0E9QMM9</accession>
<evidence type="ECO:0000313" key="1">
    <source>
        <dbReference type="EMBL" id="JAH18074.1"/>
    </source>
</evidence>
<dbReference type="EMBL" id="GBXM01090503">
    <property type="protein sequence ID" value="JAH18074.1"/>
    <property type="molecule type" value="Transcribed_RNA"/>
</dbReference>
<reference evidence="1" key="2">
    <citation type="journal article" date="2015" name="Fish Shellfish Immunol.">
        <title>Early steps in the European eel (Anguilla anguilla)-Vibrio vulnificus interaction in the gills: Role of the RtxA13 toxin.</title>
        <authorList>
            <person name="Callol A."/>
            <person name="Pajuelo D."/>
            <person name="Ebbesson L."/>
            <person name="Teles M."/>
            <person name="MacKenzie S."/>
            <person name="Amaro C."/>
        </authorList>
    </citation>
    <scope>NUCLEOTIDE SEQUENCE</scope>
</reference>
<reference evidence="1" key="1">
    <citation type="submission" date="2014-11" db="EMBL/GenBank/DDBJ databases">
        <authorList>
            <person name="Amaro Gonzalez C."/>
        </authorList>
    </citation>
    <scope>NUCLEOTIDE SEQUENCE</scope>
</reference>